<dbReference type="SMART" id="SM00320">
    <property type="entry name" value="WD40"/>
    <property type="match status" value="4"/>
</dbReference>
<dbReference type="InterPro" id="IPR019775">
    <property type="entry name" value="WD40_repeat_CS"/>
</dbReference>
<gene>
    <name evidence="4" type="ORF">jhhlp_000975</name>
</gene>
<dbReference type="InterPro" id="IPR039328">
    <property type="entry name" value="WDR89"/>
</dbReference>
<organism evidence="4 5">
    <name type="scientific">Lomentospora prolificans</name>
    <dbReference type="NCBI Taxonomy" id="41688"/>
    <lineage>
        <taxon>Eukaryota</taxon>
        <taxon>Fungi</taxon>
        <taxon>Dikarya</taxon>
        <taxon>Ascomycota</taxon>
        <taxon>Pezizomycotina</taxon>
        <taxon>Sordariomycetes</taxon>
        <taxon>Hypocreomycetidae</taxon>
        <taxon>Microascales</taxon>
        <taxon>Microascaceae</taxon>
        <taxon>Lomentospora</taxon>
    </lineage>
</organism>
<proteinExistence type="predicted"/>
<dbReference type="InterPro" id="IPR036322">
    <property type="entry name" value="WD40_repeat_dom_sf"/>
</dbReference>
<comment type="caution">
    <text evidence="4">The sequence shown here is derived from an EMBL/GenBank/DDBJ whole genome shotgun (WGS) entry which is preliminary data.</text>
</comment>
<sequence length="356" mass="38638">MYTLHLASSFSFPPDTYVLDVAHLPTGVACITSSQRLALLRPDLKAEARSALATHHGNLTALRVVDAAAGTVCTAGEDGSVSVWDLRRGDAHVARFQAAQAPITALACDAGSHAIAVGTELQDHNASIVLWCVSSLGFKPLVYTIVDMMTRLIWLFRDVRASPSQKRLYTEVHSDDITELKFHPKDPNILLSGSTDGLVNLCDTRISDEDEVVIQTFNHDASIHHAGFLNDTDVFAISHDERFAIYSMAEEQDKGVAIADFGNVREKIGCQYVANVSAKLDGSGAIIGAGAQDQHLFSLIHLSKNGPSWELNTDARVNLPGSHGEEIVRGFSFFDEEQVVYTCGEDGRVNAWHPGN</sequence>
<accession>A0A2N3NK21</accession>
<evidence type="ECO:0000256" key="3">
    <source>
        <dbReference type="PROSITE-ProRule" id="PRU00221"/>
    </source>
</evidence>
<dbReference type="InParanoid" id="A0A2N3NK21"/>
<dbReference type="STRING" id="41688.A0A2N3NK21"/>
<keyword evidence="1 3" id="KW-0853">WD repeat</keyword>
<evidence type="ECO:0000256" key="2">
    <source>
        <dbReference type="ARBA" id="ARBA00022737"/>
    </source>
</evidence>
<dbReference type="OrthoDB" id="25131at2759"/>
<name>A0A2N3NK21_9PEZI</name>
<dbReference type="Proteomes" id="UP000233524">
    <property type="component" value="Unassembled WGS sequence"/>
</dbReference>
<protein>
    <submittedName>
        <fullName evidence="4">Uncharacterized protein</fullName>
    </submittedName>
</protein>
<dbReference type="EMBL" id="NLAX01000003">
    <property type="protein sequence ID" value="PKS12764.1"/>
    <property type="molecule type" value="Genomic_DNA"/>
</dbReference>
<dbReference type="PANTHER" id="PTHR22889">
    <property type="entry name" value="WD REPEAT-CONTAINING PROTEIN 89"/>
    <property type="match status" value="1"/>
</dbReference>
<dbReference type="PROSITE" id="PS50082">
    <property type="entry name" value="WD_REPEATS_2"/>
    <property type="match status" value="1"/>
</dbReference>
<dbReference type="InterPro" id="IPR015943">
    <property type="entry name" value="WD40/YVTN_repeat-like_dom_sf"/>
</dbReference>
<keyword evidence="2" id="KW-0677">Repeat</keyword>
<reference evidence="4 5" key="1">
    <citation type="journal article" date="2017" name="G3 (Bethesda)">
        <title>First Draft Genome Sequence of the Pathogenic Fungus Lomentospora prolificans (Formerly Scedosporium prolificans).</title>
        <authorList>
            <person name="Luo R."/>
            <person name="Zimin A."/>
            <person name="Workman R."/>
            <person name="Fan Y."/>
            <person name="Pertea G."/>
            <person name="Grossman N."/>
            <person name="Wear M.P."/>
            <person name="Jia B."/>
            <person name="Miller H."/>
            <person name="Casadevall A."/>
            <person name="Timp W."/>
            <person name="Zhang S.X."/>
            <person name="Salzberg S.L."/>
        </authorList>
    </citation>
    <scope>NUCLEOTIDE SEQUENCE [LARGE SCALE GENOMIC DNA]</scope>
    <source>
        <strain evidence="4 5">JHH-5317</strain>
    </source>
</reference>
<dbReference type="SUPFAM" id="SSF50978">
    <property type="entry name" value="WD40 repeat-like"/>
    <property type="match status" value="1"/>
</dbReference>
<evidence type="ECO:0000313" key="4">
    <source>
        <dbReference type="EMBL" id="PKS12764.1"/>
    </source>
</evidence>
<evidence type="ECO:0000313" key="5">
    <source>
        <dbReference type="Proteomes" id="UP000233524"/>
    </source>
</evidence>
<keyword evidence="5" id="KW-1185">Reference proteome</keyword>
<dbReference type="VEuPathDB" id="FungiDB:jhhlp_000975"/>
<dbReference type="PANTHER" id="PTHR22889:SF0">
    <property type="entry name" value="WD REPEAT-CONTAINING PROTEIN 89"/>
    <property type="match status" value="1"/>
</dbReference>
<feature type="repeat" description="WD" evidence="3">
    <location>
        <begin position="52"/>
        <end position="94"/>
    </location>
</feature>
<dbReference type="FunCoup" id="A0A2N3NK21">
    <property type="interactions" value="669"/>
</dbReference>
<evidence type="ECO:0000256" key="1">
    <source>
        <dbReference type="ARBA" id="ARBA00022574"/>
    </source>
</evidence>
<dbReference type="PROSITE" id="PS00678">
    <property type="entry name" value="WD_REPEATS_1"/>
    <property type="match status" value="1"/>
</dbReference>
<dbReference type="Gene3D" id="2.130.10.10">
    <property type="entry name" value="YVTN repeat-like/Quinoprotein amine dehydrogenase"/>
    <property type="match status" value="2"/>
</dbReference>
<dbReference type="InterPro" id="IPR001680">
    <property type="entry name" value="WD40_rpt"/>
</dbReference>
<dbReference type="AlphaFoldDB" id="A0A2N3NK21"/>
<dbReference type="Pfam" id="PF00400">
    <property type="entry name" value="WD40"/>
    <property type="match status" value="1"/>
</dbReference>